<dbReference type="InterPro" id="IPR002937">
    <property type="entry name" value="Amino_oxidase"/>
</dbReference>
<feature type="compositionally biased region" description="Low complexity" evidence="5">
    <location>
        <begin position="713"/>
        <end position="746"/>
    </location>
</feature>
<dbReference type="OrthoDB" id="5046242at2759"/>
<feature type="compositionally biased region" description="Basic and acidic residues" evidence="5">
    <location>
        <begin position="1516"/>
        <end position="1537"/>
    </location>
</feature>
<feature type="compositionally biased region" description="Basic residues" evidence="5">
    <location>
        <begin position="1538"/>
        <end position="1547"/>
    </location>
</feature>
<dbReference type="RefSeq" id="XP_037878448.1">
    <property type="nucleotide sequence ID" value="XM_038022594.1"/>
</dbReference>
<feature type="compositionally biased region" description="Low complexity" evidence="5">
    <location>
        <begin position="919"/>
        <end position="928"/>
    </location>
</feature>
<feature type="domain" description="CW-type" evidence="6">
    <location>
        <begin position="336"/>
        <end position="385"/>
    </location>
</feature>
<feature type="region of interest" description="Disordered" evidence="5">
    <location>
        <begin position="1668"/>
        <end position="1687"/>
    </location>
</feature>
<dbReference type="SUPFAM" id="SSF51905">
    <property type="entry name" value="FAD/NAD(P)-binding domain"/>
    <property type="match status" value="1"/>
</dbReference>
<feature type="domain" description="CW-type" evidence="6">
    <location>
        <begin position="573"/>
        <end position="626"/>
    </location>
</feature>
<keyword evidence="2" id="KW-0863">Zinc-finger</keyword>
<dbReference type="SUPFAM" id="SSF54373">
    <property type="entry name" value="FAD-linked reductases, C-terminal domain"/>
    <property type="match status" value="1"/>
</dbReference>
<evidence type="ECO:0000256" key="3">
    <source>
        <dbReference type="ARBA" id="ARBA00022833"/>
    </source>
</evidence>
<feature type="compositionally biased region" description="Low complexity" evidence="5">
    <location>
        <begin position="621"/>
        <end position="649"/>
    </location>
</feature>
<keyword evidence="3" id="KW-0862">Zinc</keyword>
<dbReference type="GO" id="GO:0016491">
    <property type="term" value="F:oxidoreductase activity"/>
    <property type="evidence" value="ECO:0007669"/>
    <property type="project" value="InterPro"/>
</dbReference>
<dbReference type="VEuPathDB" id="ToxoDB:EMH_0038020"/>
<reference evidence="7" key="1">
    <citation type="submission" date="2013-10" db="EMBL/GenBank/DDBJ databases">
        <title>Genomic analysis of the causative agents of coccidiosis in chickens.</title>
        <authorList>
            <person name="Reid A.J."/>
            <person name="Blake D."/>
            <person name="Billington K."/>
            <person name="Browne H."/>
            <person name="Dunn M."/>
            <person name="Hung S."/>
            <person name="Kawahara F."/>
            <person name="Miranda-Saavedra D."/>
            <person name="Mourier T."/>
            <person name="Nagra H."/>
            <person name="Otto T.D."/>
            <person name="Rawlings N."/>
            <person name="Sanchez A."/>
            <person name="Sanders M."/>
            <person name="Subramaniam C."/>
            <person name="Tay Y."/>
            <person name="Dear P."/>
            <person name="Doerig C."/>
            <person name="Gruber A."/>
            <person name="Parkinson J."/>
            <person name="Shirley M."/>
            <person name="Wan K.L."/>
            <person name="Berriman M."/>
            <person name="Tomley F."/>
            <person name="Pain A."/>
        </authorList>
    </citation>
    <scope>NUCLEOTIDE SEQUENCE [LARGE SCALE GENOMIC DNA]</scope>
    <source>
        <strain evidence="7">Houghton</strain>
    </source>
</reference>
<dbReference type="InterPro" id="IPR011124">
    <property type="entry name" value="Znf_CW"/>
</dbReference>
<evidence type="ECO:0000256" key="2">
    <source>
        <dbReference type="ARBA" id="ARBA00022771"/>
    </source>
</evidence>
<evidence type="ECO:0000313" key="7">
    <source>
        <dbReference type="EMBL" id="CDJ36159.1"/>
    </source>
</evidence>
<dbReference type="Gene3D" id="3.50.50.60">
    <property type="entry name" value="FAD/NAD(P)-binding domain"/>
    <property type="match status" value="2"/>
</dbReference>
<dbReference type="Gene3D" id="3.90.660.10">
    <property type="match status" value="1"/>
</dbReference>
<dbReference type="Pfam" id="PF07496">
    <property type="entry name" value="zf-CW"/>
    <property type="match status" value="3"/>
</dbReference>
<evidence type="ECO:0000256" key="5">
    <source>
        <dbReference type="SAM" id="MobiDB-lite"/>
    </source>
</evidence>
<keyword evidence="4" id="KW-0175">Coiled coil</keyword>
<evidence type="ECO:0000256" key="4">
    <source>
        <dbReference type="SAM" id="Coils"/>
    </source>
</evidence>
<evidence type="ECO:0000313" key="8">
    <source>
        <dbReference type="Proteomes" id="UP000030744"/>
    </source>
</evidence>
<feature type="region of interest" description="Disordered" evidence="5">
    <location>
        <begin position="556"/>
        <end position="576"/>
    </location>
</feature>
<feature type="domain" description="CW-type" evidence="6">
    <location>
        <begin position="116"/>
        <end position="165"/>
    </location>
</feature>
<feature type="compositionally biased region" description="Low complexity" evidence="5">
    <location>
        <begin position="386"/>
        <end position="398"/>
    </location>
</feature>
<dbReference type="Proteomes" id="UP000030744">
    <property type="component" value="Unassembled WGS sequence"/>
</dbReference>
<feature type="region of interest" description="Disordered" evidence="5">
    <location>
        <begin position="157"/>
        <end position="244"/>
    </location>
</feature>
<dbReference type="EMBL" id="HG735590">
    <property type="protein sequence ID" value="CDJ36159.1"/>
    <property type="molecule type" value="Genomic_DNA"/>
</dbReference>
<feature type="compositionally biased region" description="Acidic residues" evidence="5">
    <location>
        <begin position="747"/>
        <end position="777"/>
    </location>
</feature>
<dbReference type="PANTHER" id="PTHR10742:SF415">
    <property type="entry name" value="CHROMOSOME UNDETERMINED SCAFFOLD_56, WHOLE GENOME SHOTGUN SEQUENCE"/>
    <property type="match status" value="1"/>
</dbReference>
<dbReference type="InterPro" id="IPR050281">
    <property type="entry name" value="Flavin_monoamine_oxidase"/>
</dbReference>
<feature type="compositionally biased region" description="Low complexity" evidence="5">
    <location>
        <begin position="1671"/>
        <end position="1687"/>
    </location>
</feature>
<feature type="region of interest" description="Disordered" evidence="5">
    <location>
        <begin position="713"/>
        <end position="833"/>
    </location>
</feature>
<keyword evidence="8" id="KW-1185">Reference proteome</keyword>
<feature type="region of interest" description="Disordered" evidence="5">
    <location>
        <begin position="411"/>
        <end position="475"/>
    </location>
</feature>
<feature type="region of interest" description="Disordered" evidence="5">
    <location>
        <begin position="18"/>
        <end position="51"/>
    </location>
</feature>
<accession>U6KDY2</accession>
<feature type="compositionally biased region" description="Basic residues" evidence="5">
    <location>
        <begin position="929"/>
        <end position="939"/>
    </location>
</feature>
<gene>
    <name evidence="7" type="ORF">EMH_0038020</name>
</gene>
<feature type="region of interest" description="Disordered" evidence="5">
    <location>
        <begin position="618"/>
        <end position="697"/>
    </location>
</feature>
<feature type="compositionally biased region" description="Gly residues" evidence="5">
    <location>
        <begin position="782"/>
        <end position="812"/>
    </location>
</feature>
<dbReference type="InterPro" id="IPR036188">
    <property type="entry name" value="FAD/NAD-bd_sf"/>
</dbReference>
<dbReference type="GeneID" id="60403989"/>
<evidence type="ECO:0000256" key="1">
    <source>
        <dbReference type="ARBA" id="ARBA00022723"/>
    </source>
</evidence>
<dbReference type="Pfam" id="PF01593">
    <property type="entry name" value="Amino_oxidase"/>
    <property type="match status" value="2"/>
</dbReference>
<name>U6KDY2_9EIME</name>
<feature type="region of interest" description="Disordered" evidence="5">
    <location>
        <begin position="1516"/>
        <end position="1570"/>
    </location>
</feature>
<feature type="compositionally biased region" description="Basic residues" evidence="5">
    <location>
        <begin position="207"/>
        <end position="217"/>
    </location>
</feature>
<dbReference type="GO" id="GO:0008270">
    <property type="term" value="F:zinc ion binding"/>
    <property type="evidence" value="ECO:0007669"/>
    <property type="project" value="UniProtKB-KW"/>
</dbReference>
<dbReference type="PANTHER" id="PTHR10742">
    <property type="entry name" value="FLAVIN MONOAMINE OXIDASE"/>
    <property type="match status" value="1"/>
</dbReference>
<organism evidence="7 8">
    <name type="scientific">Eimeria mitis</name>
    <dbReference type="NCBI Taxonomy" id="44415"/>
    <lineage>
        <taxon>Eukaryota</taxon>
        <taxon>Sar</taxon>
        <taxon>Alveolata</taxon>
        <taxon>Apicomplexa</taxon>
        <taxon>Conoidasida</taxon>
        <taxon>Coccidia</taxon>
        <taxon>Eucoccidiorida</taxon>
        <taxon>Eimeriorina</taxon>
        <taxon>Eimeriidae</taxon>
        <taxon>Eimeria</taxon>
    </lineage>
</organism>
<proteinExistence type="predicted"/>
<sequence length="1687" mass="181842">MALQQQQQGAQQQPLLTMGLQQGQQQQQQQQQPQAAAAAAAPPPQAAAAQQPRLQFPQNQLPANLHVQQQLLRMQQQQQGITAKLQGTSGASGVQQRLLHLEQQEQFLQQQQQQQEPEKVHWVQCDRCDKWRVAPYEITLPSWVCEQNTWDRRYASCSVPEQPDPAAQMQQQQQPTRNQQQVLQQQQLQQQQLLQQQRGAGGAAARPKAKAKAKSKATSKGTAAAQRTVQSGNGAGDAGSAAASGGTPVLAPGLIPPADAAASAAALVRQNLLQQQLGQQQQRGGPAAANNLPALQQQLLQQQLQHQMQQAQQQQLLQQLQQQQHQLLQQLQQQPPVVYDNWVQCDACNKWRRAPNPITSEKWFCRMNTWAPQFASCEAPEEPDPAQQEQQQQQSQQRLLEAAAALQRQQQQLQQSAAKRQRTANVSRAAEATKPDTKADPPAQLLRQQQLAAAAAASGQRSATPAAQQQLQLQQQLQQAKLPQGQQQQHPAASASTGAGGQLQQLQLLQQQQLQLLQQQQVRLLDAARRATPNAAANAPGAAVAAAPAAGGAAAGTAERREGVPETAAASATERGGKWLECRSCKKWRRLPADVDAEALRPKFFCYLNMWDPQHNACASPQEPWQQLQQHQEVQGKASPAANAASAAPLQKAPHQPAAPDASRQDKTDNVAATPAQQQQIPRSGGQLQGDTGGAASLHQQLQEQQLLLLRMQQQQQQQRAAASSSGVAGGSTTKPGSGASGAAAGTEDDDEEGEDDIEGEGDEDEDSEDTGDSSDSESDRGAGGGPGGGAGAGGPSAGGSSGTSAGAGGGASRTAQPPTQGPPGTGNFGAAAAGGGGVAAKAELGATETDNDSSNNCNKGTASGHPVRFFDVLIVGGGVAGLAGALHCQRAGVDYQVIEARGRLGGRVWSVTLPASPEEQQQRQQKGVGRKACGRKGRSGRDGSVCIDGGANYMHGLTGNENDVRLKPRRKGCSVYHLAAASPECRVAVVPGETGWENPYYFDWLRGGRRFCMLVVSLAHALFSRLATPVSLTAGQQGTGTSVSVLTLLNREAAALLEAEGTADAATVSASRGLLPACEIHHSGSGNADTPPHQNTFESLDLPSALRGLVETLLQRLKNLCSLAISGVDKSSNSPSGSEIAVGECCACHVEAMVVRMLRSRFGFVAPLGDVSAAFFAFFQTPKLKRDVERYHDPKYRLLAWPGLQRYAKNLSFAFAERDRKKSQVVRPFAAIPPSVSSDLICMSWRWLVDMLRGQLSPDRLRLNTRVSCVSVSEEDSAFPCLVRCHSDENSNEAQELRSRFVLVALPVSLLQQPPEEDEGAAACVTFQPPLPAEKVAALAAVGMGVHNKVVLRVAPSDVFWSHSIPSFSSPYSRFQYLNLHAYGKKGCILAHLFPPASLAIDSLTDEEVAQEVLDDLRKLFGYVPRPALVASVVTRWHSDKYSRGSYSYPKPGADMATHWRWLRAPHPLEAPRVAFAGEFCSDSYSQCVDGAFDTGMRAAQSVVQFGLRLHPCTKDRREREPEKRDDTAVEAERLQQQHRNRRQNRACREVKTGSKQQRTPKRYRRETLDSAEAKARIAIARAELEQTKTKYCGDDCCPMQECPDSSHAGFYLTDGSDMTDCDEAVTECGAHEELGKAYGKNTRMMLEKFQALLRFNHKQLKCSQSRCSPAEAGPAGFARPARARA</sequence>
<feature type="region of interest" description="Disordered" evidence="5">
    <location>
        <begin position="916"/>
        <end position="942"/>
    </location>
</feature>
<feature type="coiled-coil region" evidence="4">
    <location>
        <begin position="294"/>
        <end position="333"/>
    </location>
</feature>
<protein>
    <recommendedName>
        <fullName evidence="6">CW-type domain-containing protein</fullName>
    </recommendedName>
</protein>
<dbReference type="Gene3D" id="3.30.40.100">
    <property type="match status" value="3"/>
</dbReference>
<feature type="compositionally biased region" description="Low complexity" evidence="5">
    <location>
        <begin position="440"/>
        <end position="475"/>
    </location>
</feature>
<dbReference type="PROSITE" id="PS51050">
    <property type="entry name" value="ZF_CW"/>
    <property type="match status" value="3"/>
</dbReference>
<feature type="compositionally biased region" description="Low complexity" evidence="5">
    <location>
        <begin position="164"/>
        <end position="206"/>
    </location>
</feature>
<reference evidence="7" key="2">
    <citation type="submission" date="2013-10" db="EMBL/GenBank/DDBJ databases">
        <authorList>
            <person name="Aslett M."/>
        </authorList>
    </citation>
    <scope>NUCLEOTIDE SEQUENCE [LARGE SCALE GENOMIC DNA]</scope>
    <source>
        <strain evidence="7">Houghton</strain>
    </source>
</reference>
<keyword evidence="1" id="KW-0479">Metal-binding</keyword>
<feature type="region of interest" description="Disordered" evidence="5">
    <location>
        <begin position="377"/>
        <end position="398"/>
    </location>
</feature>
<feature type="compositionally biased region" description="Gly residues" evidence="5">
    <location>
        <begin position="824"/>
        <end position="833"/>
    </location>
</feature>
<evidence type="ECO:0000259" key="6">
    <source>
        <dbReference type="PROSITE" id="PS51050"/>
    </source>
</evidence>